<dbReference type="PANTHER" id="PTHR43877:SF2">
    <property type="entry name" value="AMINOALKYLPHOSPHONATE N-ACETYLTRANSFERASE-RELATED"/>
    <property type="match status" value="1"/>
</dbReference>
<evidence type="ECO:0000256" key="1">
    <source>
        <dbReference type="ARBA" id="ARBA00022679"/>
    </source>
</evidence>
<dbReference type="GO" id="GO:0016747">
    <property type="term" value="F:acyltransferase activity, transferring groups other than amino-acyl groups"/>
    <property type="evidence" value="ECO:0007669"/>
    <property type="project" value="InterPro"/>
</dbReference>
<dbReference type="Pfam" id="PF00583">
    <property type="entry name" value="Acetyltransf_1"/>
    <property type="match status" value="1"/>
</dbReference>
<dbReference type="InterPro" id="IPR050832">
    <property type="entry name" value="Bact_Acetyltransf"/>
</dbReference>
<proteinExistence type="predicted"/>
<evidence type="ECO:0000259" key="3">
    <source>
        <dbReference type="PROSITE" id="PS51186"/>
    </source>
</evidence>
<keyword evidence="1 4" id="KW-0808">Transferase</keyword>
<dbReference type="InterPro" id="IPR000182">
    <property type="entry name" value="GNAT_dom"/>
</dbReference>
<dbReference type="Gene3D" id="3.40.630.30">
    <property type="match status" value="1"/>
</dbReference>
<dbReference type="EMBL" id="MLJW01001100">
    <property type="protein sequence ID" value="OIQ80163.1"/>
    <property type="molecule type" value="Genomic_DNA"/>
</dbReference>
<dbReference type="PROSITE" id="PS51186">
    <property type="entry name" value="GNAT"/>
    <property type="match status" value="1"/>
</dbReference>
<gene>
    <name evidence="4" type="ORF">GALL_380930</name>
</gene>
<dbReference type="PANTHER" id="PTHR43877">
    <property type="entry name" value="AMINOALKYLPHOSPHONATE N-ACETYLTRANSFERASE-RELATED-RELATED"/>
    <property type="match status" value="1"/>
</dbReference>
<feature type="domain" description="N-acetyltransferase" evidence="3">
    <location>
        <begin position="16"/>
        <end position="171"/>
    </location>
</feature>
<accession>A0A1J5QRP1</accession>
<protein>
    <submittedName>
        <fullName evidence="4">Putative acetyltransferase</fullName>
    </submittedName>
</protein>
<evidence type="ECO:0000313" key="4">
    <source>
        <dbReference type="EMBL" id="OIQ80163.1"/>
    </source>
</evidence>
<organism evidence="4">
    <name type="scientific">mine drainage metagenome</name>
    <dbReference type="NCBI Taxonomy" id="410659"/>
    <lineage>
        <taxon>unclassified sequences</taxon>
        <taxon>metagenomes</taxon>
        <taxon>ecological metagenomes</taxon>
    </lineage>
</organism>
<dbReference type="CDD" id="cd04301">
    <property type="entry name" value="NAT_SF"/>
    <property type="match status" value="1"/>
</dbReference>
<dbReference type="InterPro" id="IPR016181">
    <property type="entry name" value="Acyl_CoA_acyltransferase"/>
</dbReference>
<sequence>MMRHFIVRPTSGTDWQNVRLLRLEMLADTPLAYGETLETALDRTEVDWCARAARGDGPDTAAVAAIDTGTGRWIGTMGGFLGGFGSTGPLLVGVYVAPGNRGRASGVADALLDAIEDWATEHGSTLSLHVHEDNARAIAFYERRGFTFTGRSAPYDLAPSRLEREMQRDLAQPHSRLM</sequence>
<keyword evidence="2" id="KW-0012">Acyltransferase</keyword>
<name>A0A1J5QRP1_9ZZZZ</name>
<reference evidence="4" key="1">
    <citation type="submission" date="2016-10" db="EMBL/GenBank/DDBJ databases">
        <title>Sequence of Gallionella enrichment culture.</title>
        <authorList>
            <person name="Poehlein A."/>
            <person name="Muehling M."/>
            <person name="Daniel R."/>
        </authorList>
    </citation>
    <scope>NUCLEOTIDE SEQUENCE</scope>
</reference>
<comment type="caution">
    <text evidence="4">The sequence shown here is derived from an EMBL/GenBank/DDBJ whole genome shotgun (WGS) entry which is preliminary data.</text>
</comment>
<evidence type="ECO:0000256" key="2">
    <source>
        <dbReference type="ARBA" id="ARBA00023315"/>
    </source>
</evidence>
<dbReference type="SUPFAM" id="SSF55729">
    <property type="entry name" value="Acyl-CoA N-acyltransferases (Nat)"/>
    <property type="match status" value="1"/>
</dbReference>
<dbReference type="AlphaFoldDB" id="A0A1J5QRP1"/>